<sequence>MQINSNNPVNRLYNSVFTLQTHETANNQLQKANQTTQNVTADNEQAEWQQIAARFDVTNISTSERAELAGQLAEKGLISSEMQLKLAAPSSMNDDFQTKTNFLAEMQNSQQVQQGDPLALKTLKVLQQLNGFSTGSDGSQVWQGYAQA</sequence>
<comment type="caution">
    <text evidence="2">The sequence shown here is derived from an EMBL/GenBank/DDBJ whole genome shotgun (WGS) entry which is preliminary data.</text>
</comment>
<keyword evidence="3" id="KW-1185">Reference proteome</keyword>
<dbReference type="AlphaFoldDB" id="A0A8J6ISI6"/>
<dbReference type="EMBL" id="JACNEP010000001">
    <property type="protein sequence ID" value="MBC3764608.1"/>
    <property type="molecule type" value="Genomic_DNA"/>
</dbReference>
<protein>
    <submittedName>
        <fullName evidence="2">Uncharacterized protein</fullName>
    </submittedName>
</protein>
<reference evidence="2" key="2">
    <citation type="submission" date="2020-08" db="EMBL/GenBank/DDBJ databases">
        <authorList>
            <person name="Lai Q."/>
        </authorList>
    </citation>
    <scope>NUCLEOTIDE SEQUENCE</scope>
    <source>
        <strain evidence="2">S27-2</strain>
    </source>
</reference>
<evidence type="ECO:0000256" key="1">
    <source>
        <dbReference type="SAM" id="Coils"/>
    </source>
</evidence>
<dbReference type="RefSeq" id="WP_186505071.1">
    <property type="nucleotide sequence ID" value="NZ_JACNEP010000001.1"/>
</dbReference>
<dbReference type="Proteomes" id="UP000601768">
    <property type="component" value="Unassembled WGS sequence"/>
</dbReference>
<gene>
    <name evidence="2" type="ORF">H8B19_01875</name>
</gene>
<evidence type="ECO:0000313" key="2">
    <source>
        <dbReference type="EMBL" id="MBC3764608.1"/>
    </source>
</evidence>
<evidence type="ECO:0000313" key="3">
    <source>
        <dbReference type="Proteomes" id="UP000601768"/>
    </source>
</evidence>
<feature type="coiled-coil region" evidence="1">
    <location>
        <begin position="22"/>
        <end position="49"/>
    </location>
</feature>
<accession>A0A8J6ISI6</accession>
<keyword evidence="1" id="KW-0175">Coiled coil</keyword>
<reference evidence="2" key="1">
    <citation type="journal article" date="2018" name="Int. J. Syst. Evol. Microbiol.">
        <title>Neptunicella marina gen. nov., sp. nov., isolated from surface seawater.</title>
        <authorList>
            <person name="Liu X."/>
            <person name="Lai Q."/>
            <person name="Du Y."/>
            <person name="Zhang X."/>
            <person name="Liu Z."/>
            <person name="Sun F."/>
            <person name="Shao Z."/>
        </authorList>
    </citation>
    <scope>NUCLEOTIDE SEQUENCE</scope>
    <source>
        <strain evidence="2">S27-2</strain>
    </source>
</reference>
<proteinExistence type="predicted"/>
<name>A0A8J6ISI6_9ALTE</name>
<organism evidence="2 3">
    <name type="scientific">Neptunicella marina</name>
    <dbReference type="NCBI Taxonomy" id="2125989"/>
    <lineage>
        <taxon>Bacteria</taxon>
        <taxon>Pseudomonadati</taxon>
        <taxon>Pseudomonadota</taxon>
        <taxon>Gammaproteobacteria</taxon>
        <taxon>Alteromonadales</taxon>
        <taxon>Alteromonadaceae</taxon>
        <taxon>Neptunicella</taxon>
    </lineage>
</organism>